<reference evidence="10" key="1">
    <citation type="submission" date="2017-04" db="EMBL/GenBank/DDBJ databases">
        <authorList>
            <person name="Varghese N."/>
            <person name="Submissions S."/>
        </authorList>
    </citation>
    <scope>NUCLEOTIDE SEQUENCE [LARGE SCALE GENOMIC DNA]</scope>
    <source>
        <strain evidence="10">USBA 82</strain>
    </source>
</reference>
<evidence type="ECO:0000256" key="1">
    <source>
        <dbReference type="ARBA" id="ARBA00004651"/>
    </source>
</evidence>
<evidence type="ECO:0000313" key="10">
    <source>
        <dbReference type="Proteomes" id="UP000193355"/>
    </source>
</evidence>
<dbReference type="PANTHER" id="PTHR32196">
    <property type="entry name" value="ABC TRANSPORTER PERMEASE PROTEIN YPHD-RELATED-RELATED"/>
    <property type="match status" value="1"/>
</dbReference>
<keyword evidence="10" id="KW-1185">Reference proteome</keyword>
<dbReference type="STRING" id="561720.SAMN06275492_11720"/>
<evidence type="ECO:0000256" key="3">
    <source>
        <dbReference type="ARBA" id="ARBA00022475"/>
    </source>
</evidence>
<feature type="transmembrane region" description="Helical" evidence="8">
    <location>
        <begin position="211"/>
        <end position="232"/>
    </location>
</feature>
<evidence type="ECO:0000256" key="4">
    <source>
        <dbReference type="ARBA" id="ARBA00022519"/>
    </source>
</evidence>
<sequence length="318" mass="32579">MSFPKDRKILRLVVILLALVGGFALFLGKGFFSGANLQSIAFQLPELGILTLAMMIAMITGGINLSIIAAANMSGIATAWVLTSFMVGSPVSIVVALLSGVVVSLCIGVINGVLVAYVGVSAILATLGTMTLVEGISVLLTQGSVISGFPSGFLFIGNGMIYGIPLPLVIFLFCALVMGVLLERTPFGVYSSMIGSNSKAAEFSGVPVKKVLVSVYVLSGLLAGIASIIMISRFNSARAGYASSYLLVTVLASVLGGVNPDGGFGRVGGVVLALIILQVISSGLNLLGLSSHLGLALWGAILIAVMVLPLLSGKNRSE</sequence>
<keyword evidence="4" id="KW-0997">Cell inner membrane</keyword>
<dbReference type="CDD" id="cd06579">
    <property type="entry name" value="TM_PBP1_transp_AraH_like"/>
    <property type="match status" value="1"/>
</dbReference>
<keyword evidence="5 8" id="KW-0812">Transmembrane</keyword>
<feature type="transmembrane region" description="Helical" evidence="8">
    <location>
        <begin position="79"/>
        <end position="110"/>
    </location>
</feature>
<evidence type="ECO:0000256" key="6">
    <source>
        <dbReference type="ARBA" id="ARBA00022989"/>
    </source>
</evidence>
<gene>
    <name evidence="9" type="ORF">SAMN06275492_11720</name>
</gene>
<evidence type="ECO:0000256" key="8">
    <source>
        <dbReference type="SAM" id="Phobius"/>
    </source>
</evidence>
<evidence type="ECO:0000256" key="2">
    <source>
        <dbReference type="ARBA" id="ARBA00022448"/>
    </source>
</evidence>
<dbReference type="OrthoDB" id="9784538at2"/>
<dbReference type="InterPro" id="IPR001851">
    <property type="entry name" value="ABC_transp_permease"/>
</dbReference>
<dbReference type="PANTHER" id="PTHR32196:SF21">
    <property type="entry name" value="ABC TRANSPORTER PERMEASE PROTEIN YPHD-RELATED"/>
    <property type="match status" value="1"/>
</dbReference>
<dbReference type="EMBL" id="FXBB01000017">
    <property type="protein sequence ID" value="SMG32274.1"/>
    <property type="molecule type" value="Genomic_DNA"/>
</dbReference>
<dbReference type="GO" id="GO:0022857">
    <property type="term" value="F:transmembrane transporter activity"/>
    <property type="evidence" value="ECO:0007669"/>
    <property type="project" value="InterPro"/>
</dbReference>
<organism evidence="9 10">
    <name type="scientific">Dethiosulfovibrio salsuginis</name>
    <dbReference type="NCBI Taxonomy" id="561720"/>
    <lineage>
        <taxon>Bacteria</taxon>
        <taxon>Thermotogati</taxon>
        <taxon>Synergistota</taxon>
        <taxon>Synergistia</taxon>
        <taxon>Synergistales</taxon>
        <taxon>Dethiosulfovibrionaceae</taxon>
        <taxon>Dethiosulfovibrio</taxon>
    </lineage>
</organism>
<feature type="transmembrane region" description="Helical" evidence="8">
    <location>
        <begin position="152"/>
        <end position="182"/>
    </location>
</feature>
<keyword evidence="3" id="KW-1003">Cell membrane</keyword>
<evidence type="ECO:0000313" key="9">
    <source>
        <dbReference type="EMBL" id="SMG32274.1"/>
    </source>
</evidence>
<keyword evidence="6 8" id="KW-1133">Transmembrane helix</keyword>
<feature type="transmembrane region" description="Helical" evidence="8">
    <location>
        <begin position="264"/>
        <end position="286"/>
    </location>
</feature>
<proteinExistence type="predicted"/>
<feature type="transmembrane region" description="Helical" evidence="8">
    <location>
        <begin position="293"/>
        <end position="312"/>
    </location>
</feature>
<comment type="subcellular location">
    <subcellularLocation>
        <location evidence="1">Cell membrane</location>
        <topology evidence="1">Multi-pass membrane protein</topology>
    </subcellularLocation>
</comment>
<feature type="transmembrane region" description="Helical" evidence="8">
    <location>
        <begin position="239"/>
        <end position="258"/>
    </location>
</feature>
<keyword evidence="7 8" id="KW-0472">Membrane</keyword>
<dbReference type="GO" id="GO:0005886">
    <property type="term" value="C:plasma membrane"/>
    <property type="evidence" value="ECO:0007669"/>
    <property type="project" value="UniProtKB-SubCell"/>
</dbReference>
<evidence type="ECO:0000256" key="5">
    <source>
        <dbReference type="ARBA" id="ARBA00022692"/>
    </source>
</evidence>
<dbReference type="Pfam" id="PF02653">
    <property type="entry name" value="BPD_transp_2"/>
    <property type="match status" value="1"/>
</dbReference>
<dbReference type="Proteomes" id="UP000193355">
    <property type="component" value="Unassembled WGS sequence"/>
</dbReference>
<dbReference type="AlphaFoldDB" id="A0A1X7JVW4"/>
<protein>
    <submittedName>
        <fullName evidence="9">Monosaccharide ABC transporter membrane protein, CUT2 family</fullName>
    </submittedName>
</protein>
<evidence type="ECO:0000256" key="7">
    <source>
        <dbReference type="ARBA" id="ARBA00023136"/>
    </source>
</evidence>
<feature type="transmembrane region" description="Helical" evidence="8">
    <location>
        <begin position="9"/>
        <end position="27"/>
    </location>
</feature>
<accession>A0A1X7JVW4</accession>
<keyword evidence="2" id="KW-0813">Transport</keyword>
<name>A0A1X7JVW4_9BACT</name>
<feature type="transmembrane region" description="Helical" evidence="8">
    <location>
        <begin position="47"/>
        <end position="67"/>
    </location>
</feature>
<dbReference type="RefSeq" id="WP_085544738.1">
    <property type="nucleotide sequence ID" value="NZ_FXBB01000017.1"/>
</dbReference>